<evidence type="ECO:0000313" key="2">
    <source>
        <dbReference type="EMBL" id="KAA1070532.1"/>
    </source>
</evidence>
<evidence type="ECO:0000313" key="5">
    <source>
        <dbReference type="Proteomes" id="UP000325313"/>
    </source>
</evidence>
<dbReference type="Proteomes" id="UP000325313">
    <property type="component" value="Unassembled WGS sequence"/>
</dbReference>
<dbReference type="AlphaFoldDB" id="A0A5B0M128"/>
<gene>
    <name evidence="2" type="ORF">PGT21_015140</name>
    <name evidence="3" type="ORF">PGTUg99_025698</name>
</gene>
<evidence type="ECO:0000256" key="1">
    <source>
        <dbReference type="SAM" id="MobiDB-lite"/>
    </source>
</evidence>
<evidence type="ECO:0000313" key="4">
    <source>
        <dbReference type="Proteomes" id="UP000324748"/>
    </source>
</evidence>
<name>A0A5B0M128_PUCGR</name>
<comment type="caution">
    <text evidence="2">The sequence shown here is derived from an EMBL/GenBank/DDBJ whole genome shotgun (WGS) entry which is preliminary data.</text>
</comment>
<protein>
    <submittedName>
        <fullName evidence="2">Uncharacterized protein</fullName>
    </submittedName>
</protein>
<reference evidence="4 5" key="1">
    <citation type="submission" date="2019-05" db="EMBL/GenBank/DDBJ databases">
        <title>Emergence of the Ug99 lineage of the wheat stem rust pathogen through somatic hybridization.</title>
        <authorList>
            <person name="Li F."/>
            <person name="Upadhyaya N.M."/>
            <person name="Sperschneider J."/>
            <person name="Matny O."/>
            <person name="Nguyen-Phuc H."/>
            <person name="Mago R."/>
            <person name="Raley C."/>
            <person name="Miller M.E."/>
            <person name="Silverstein K.A.T."/>
            <person name="Henningsen E."/>
            <person name="Hirsch C.D."/>
            <person name="Visser B."/>
            <person name="Pretorius Z.A."/>
            <person name="Steffenson B.J."/>
            <person name="Schwessinger B."/>
            <person name="Dodds P.N."/>
            <person name="Figueroa M."/>
        </authorList>
    </citation>
    <scope>NUCLEOTIDE SEQUENCE [LARGE SCALE GENOMIC DNA]</scope>
    <source>
        <strain evidence="2">21-0</strain>
        <strain evidence="3 5">Ug99</strain>
    </source>
</reference>
<keyword evidence="4" id="KW-1185">Reference proteome</keyword>
<proteinExistence type="predicted"/>
<accession>A0A5B0M128</accession>
<organism evidence="2 4">
    <name type="scientific">Puccinia graminis f. sp. tritici</name>
    <dbReference type="NCBI Taxonomy" id="56615"/>
    <lineage>
        <taxon>Eukaryota</taxon>
        <taxon>Fungi</taxon>
        <taxon>Dikarya</taxon>
        <taxon>Basidiomycota</taxon>
        <taxon>Pucciniomycotina</taxon>
        <taxon>Pucciniomycetes</taxon>
        <taxon>Pucciniales</taxon>
        <taxon>Pucciniaceae</taxon>
        <taxon>Puccinia</taxon>
    </lineage>
</organism>
<dbReference type="Proteomes" id="UP000324748">
    <property type="component" value="Unassembled WGS sequence"/>
</dbReference>
<dbReference type="EMBL" id="VSWC01000171">
    <property type="protein sequence ID" value="KAA1070532.1"/>
    <property type="molecule type" value="Genomic_DNA"/>
</dbReference>
<feature type="region of interest" description="Disordered" evidence="1">
    <location>
        <begin position="55"/>
        <end position="85"/>
    </location>
</feature>
<sequence>MNVQKGETAPATRQYWGLCITQSHSLQSPLGSQMTSKQAPALPSPTPVCKRVAQMGHGRARRHAPRSSPDFKCVLDTGTPLGEQE</sequence>
<dbReference type="EMBL" id="VDEP01000404">
    <property type="protein sequence ID" value="KAA1089876.1"/>
    <property type="molecule type" value="Genomic_DNA"/>
</dbReference>
<evidence type="ECO:0000313" key="3">
    <source>
        <dbReference type="EMBL" id="KAA1089876.1"/>
    </source>
</evidence>